<feature type="domain" description="Kanamycin nucleotidyltransferase C-terminal" evidence="1">
    <location>
        <begin position="115"/>
        <end position="224"/>
    </location>
</feature>
<dbReference type="Pfam" id="PF07827">
    <property type="entry name" value="KNTase_C"/>
    <property type="match status" value="1"/>
</dbReference>
<dbReference type="Gene3D" id="3.30.460.10">
    <property type="entry name" value="Beta Polymerase, domain 2"/>
    <property type="match status" value="1"/>
</dbReference>
<name>A0ABQ3UKM2_9CHLR</name>
<reference evidence="2 3" key="1">
    <citation type="journal article" date="2021" name="Int. J. Syst. Evol. Microbiol.">
        <title>Reticulibacter mediterranei gen. nov., sp. nov., within the new family Reticulibacteraceae fam. nov., and Ktedonospora formicarum gen. nov., sp. nov., Ktedonobacter robiniae sp. nov., Dictyobacter formicarum sp. nov. and Dictyobacter arantiisoli sp. nov., belonging to the class Ktedonobacteria.</title>
        <authorList>
            <person name="Yabe S."/>
            <person name="Zheng Y."/>
            <person name="Wang C.M."/>
            <person name="Sakai Y."/>
            <person name="Abe K."/>
            <person name="Yokota A."/>
            <person name="Donadio S."/>
            <person name="Cavaletti L."/>
            <person name="Monciardini P."/>
        </authorList>
    </citation>
    <scope>NUCLEOTIDE SEQUENCE [LARGE SCALE GENOMIC DNA]</scope>
    <source>
        <strain evidence="2 3">SOSP1-30</strain>
    </source>
</reference>
<dbReference type="SUPFAM" id="SSF81301">
    <property type="entry name" value="Nucleotidyltransferase"/>
    <property type="match status" value="1"/>
</dbReference>
<dbReference type="EMBL" id="BNJG01000001">
    <property type="protein sequence ID" value="GHO53286.1"/>
    <property type="molecule type" value="Genomic_DNA"/>
</dbReference>
<proteinExistence type="predicted"/>
<keyword evidence="3" id="KW-1185">Reference proteome</keyword>
<dbReference type="Proteomes" id="UP000654345">
    <property type="component" value="Unassembled WGS sequence"/>
</dbReference>
<dbReference type="InterPro" id="IPR012481">
    <property type="entry name" value="KNTase_C"/>
</dbReference>
<dbReference type="RefSeq" id="WP_201370134.1">
    <property type="nucleotide sequence ID" value="NZ_BNJG01000001.1"/>
</dbReference>
<sequence length="255" mass="29288">MMHYPVKKTHEERLQLAQEIVAKLKERYRDNLLAVAIVGSVARGEDKDFSDLDMIAVIQGAGIADDFNAIIDGLKYTIDVFSQDIILGKITTVHMRWPFLAGKFITAIPLYDEQGVFAAYKETFQTLVQRDFAPYMRQVFVEEIYEECNKFINTTCTGSMSQAYYNAYHLFTKFAIFLGIVNKSFYTSAVALPERAMALPINFPSFRLLGRFVTGEVIYNPKQLRDIVEGMMLEVIDYLRSKSIEFETREISFKL</sequence>
<dbReference type="InterPro" id="IPR043519">
    <property type="entry name" value="NT_sf"/>
</dbReference>
<protein>
    <recommendedName>
        <fullName evidence="1">Kanamycin nucleotidyltransferase C-terminal domain-containing protein</fullName>
    </recommendedName>
</protein>
<organism evidence="2 3">
    <name type="scientific">Ktedonobacter robiniae</name>
    <dbReference type="NCBI Taxonomy" id="2778365"/>
    <lineage>
        <taxon>Bacteria</taxon>
        <taxon>Bacillati</taxon>
        <taxon>Chloroflexota</taxon>
        <taxon>Ktedonobacteria</taxon>
        <taxon>Ktedonobacterales</taxon>
        <taxon>Ktedonobacteraceae</taxon>
        <taxon>Ktedonobacter</taxon>
    </lineage>
</organism>
<evidence type="ECO:0000313" key="3">
    <source>
        <dbReference type="Proteomes" id="UP000654345"/>
    </source>
</evidence>
<gene>
    <name evidence="2" type="ORF">KSB_17610</name>
</gene>
<dbReference type="Gene3D" id="1.20.120.330">
    <property type="entry name" value="Nucleotidyltransferases domain 2"/>
    <property type="match status" value="1"/>
</dbReference>
<accession>A0ABQ3UKM2</accession>
<comment type="caution">
    <text evidence="2">The sequence shown here is derived from an EMBL/GenBank/DDBJ whole genome shotgun (WGS) entry which is preliminary data.</text>
</comment>
<evidence type="ECO:0000259" key="1">
    <source>
        <dbReference type="Pfam" id="PF07827"/>
    </source>
</evidence>
<evidence type="ECO:0000313" key="2">
    <source>
        <dbReference type="EMBL" id="GHO53286.1"/>
    </source>
</evidence>
<dbReference type="CDD" id="cd05403">
    <property type="entry name" value="NT_KNTase_like"/>
    <property type="match status" value="1"/>
</dbReference>